<dbReference type="InterPro" id="IPR042100">
    <property type="entry name" value="Bug_dom1"/>
</dbReference>
<dbReference type="Proteomes" id="UP000214603">
    <property type="component" value="Unassembled WGS sequence"/>
</dbReference>
<dbReference type="PANTHER" id="PTHR42928:SF5">
    <property type="entry name" value="BLR1237 PROTEIN"/>
    <property type="match status" value="1"/>
</dbReference>
<gene>
    <name evidence="2" type="ORF">CEY11_09660</name>
</gene>
<comment type="similarity">
    <text evidence="1">Belongs to the UPF0065 (bug) family.</text>
</comment>
<evidence type="ECO:0000313" key="2">
    <source>
        <dbReference type="EMBL" id="OWT62058.1"/>
    </source>
</evidence>
<evidence type="ECO:0000313" key="3">
    <source>
        <dbReference type="Proteomes" id="UP000214603"/>
    </source>
</evidence>
<sequence>MGSAAPYCRARADACTQGRSLMKRYIRMLGVCLAFGAMSMAHAEYPDHPVTLVVGFSAGGGSDLVARILAQTLSQKLHQSVIVENKPGAGGVLATRKLAREKPDGYTLLLGSAAAFVINPYIQKDIGYDPQHDFAPVSPVARFSYVLLGSKKLPMSTLAQVIAYAKAHPSKLNIGSAGVGSNTHLVAADFMARAGIRLTHVPYKGTAGALSDLIAGNIQLLFDSVPTILPQIKAGKVKAYGSTGETREAELPELPTIAQSGLQGFHASNWFAVFAPAGTSPAVVKRLNDAINASLSDPVLLQRFKASGNVALEGSPQDLARLVQTETASYRKLIESAGIHID</sequence>
<dbReference type="PANTHER" id="PTHR42928">
    <property type="entry name" value="TRICARBOXYLATE-BINDING PROTEIN"/>
    <property type="match status" value="1"/>
</dbReference>
<reference evidence="3" key="1">
    <citation type="submission" date="2017-06" db="EMBL/GenBank/DDBJ databases">
        <title>Herbaspirillum phytohormonus sp. nov., isolated from the root nodule of Robinia pseudoacacia in lead-zinc mine.</title>
        <authorList>
            <person name="Fan M."/>
            <person name="Lin Y."/>
        </authorList>
    </citation>
    <scope>NUCLEOTIDE SEQUENCE [LARGE SCALE GENOMIC DNA]</scope>
    <source>
        <strain evidence="3">SC-089</strain>
    </source>
</reference>
<organism evidence="2 3">
    <name type="scientific">Candidimonas nitroreducens</name>
    <dbReference type="NCBI Taxonomy" id="683354"/>
    <lineage>
        <taxon>Bacteria</taxon>
        <taxon>Pseudomonadati</taxon>
        <taxon>Pseudomonadota</taxon>
        <taxon>Betaproteobacteria</taxon>
        <taxon>Burkholderiales</taxon>
        <taxon>Alcaligenaceae</taxon>
        <taxon>Candidimonas</taxon>
    </lineage>
</organism>
<dbReference type="PIRSF" id="PIRSF017082">
    <property type="entry name" value="YflP"/>
    <property type="match status" value="1"/>
</dbReference>
<dbReference type="AlphaFoldDB" id="A0A225MLG0"/>
<keyword evidence="3" id="KW-1185">Reference proteome</keyword>
<accession>A0A225MLG0</accession>
<dbReference type="EMBL" id="NJIH01000004">
    <property type="protein sequence ID" value="OWT62058.1"/>
    <property type="molecule type" value="Genomic_DNA"/>
</dbReference>
<name>A0A225MLG0_9BURK</name>
<dbReference type="Gene3D" id="3.40.190.150">
    <property type="entry name" value="Bordetella uptake gene, domain 1"/>
    <property type="match status" value="1"/>
</dbReference>
<dbReference type="InterPro" id="IPR005064">
    <property type="entry name" value="BUG"/>
</dbReference>
<dbReference type="SUPFAM" id="SSF53850">
    <property type="entry name" value="Periplasmic binding protein-like II"/>
    <property type="match status" value="1"/>
</dbReference>
<evidence type="ECO:0000256" key="1">
    <source>
        <dbReference type="ARBA" id="ARBA00006987"/>
    </source>
</evidence>
<comment type="caution">
    <text evidence="2">The sequence shown here is derived from an EMBL/GenBank/DDBJ whole genome shotgun (WGS) entry which is preliminary data.</text>
</comment>
<dbReference type="Pfam" id="PF03401">
    <property type="entry name" value="TctC"/>
    <property type="match status" value="1"/>
</dbReference>
<protein>
    <submittedName>
        <fullName evidence="2">MFS transporter</fullName>
    </submittedName>
</protein>
<dbReference type="Gene3D" id="3.40.190.10">
    <property type="entry name" value="Periplasmic binding protein-like II"/>
    <property type="match status" value="1"/>
</dbReference>
<proteinExistence type="inferred from homology"/>
<dbReference type="CDD" id="cd07012">
    <property type="entry name" value="PBP2_Bug_TTT"/>
    <property type="match status" value="1"/>
</dbReference>